<keyword evidence="8" id="KW-1185">Reference proteome</keyword>
<dbReference type="Pfam" id="PF16546">
    <property type="entry name" value="SGTA_dimer"/>
    <property type="match status" value="1"/>
</dbReference>
<dbReference type="GO" id="GO:0072380">
    <property type="term" value="C:TRC complex"/>
    <property type="evidence" value="ECO:0007669"/>
    <property type="project" value="TreeGrafter"/>
</dbReference>
<dbReference type="PANTHER" id="PTHR45831:SF2">
    <property type="entry name" value="LD24721P"/>
    <property type="match status" value="1"/>
</dbReference>
<dbReference type="FunFam" id="1.25.40.10:FF:000207">
    <property type="entry name" value="Small glutamine-rich tetratricopeptide repeat-containing protein"/>
    <property type="match status" value="1"/>
</dbReference>
<evidence type="ECO:0000256" key="3">
    <source>
        <dbReference type="ARBA" id="ARBA00022803"/>
    </source>
</evidence>
<evidence type="ECO:0000313" key="7">
    <source>
        <dbReference type="EMBL" id="KAH0552982.1"/>
    </source>
</evidence>
<gene>
    <name evidence="7" type="ORF">GP486_006822</name>
</gene>
<dbReference type="EMBL" id="JAGHQM010001665">
    <property type="protein sequence ID" value="KAH0552982.1"/>
    <property type="molecule type" value="Genomic_DNA"/>
</dbReference>
<name>A0A9P8II90_9PEZI</name>
<protein>
    <recommendedName>
        <fullName evidence="6">SGTA homodimerisation domain-containing protein</fullName>
    </recommendedName>
</protein>
<dbReference type="SMART" id="SM00028">
    <property type="entry name" value="TPR"/>
    <property type="match status" value="3"/>
</dbReference>
<evidence type="ECO:0000256" key="5">
    <source>
        <dbReference type="SAM" id="MobiDB-lite"/>
    </source>
</evidence>
<accession>A0A9P8II90</accession>
<dbReference type="SUPFAM" id="SSF48452">
    <property type="entry name" value="TPR-like"/>
    <property type="match status" value="1"/>
</dbReference>
<feature type="region of interest" description="Disordered" evidence="5">
    <location>
        <begin position="319"/>
        <end position="345"/>
    </location>
</feature>
<comment type="caution">
    <text evidence="7">The sequence shown here is derived from an EMBL/GenBank/DDBJ whole genome shotgun (WGS) entry which is preliminary data.</text>
</comment>
<dbReference type="Proteomes" id="UP000750711">
    <property type="component" value="Unassembled WGS sequence"/>
</dbReference>
<dbReference type="FunFam" id="1.20.5.420:FF:000005">
    <property type="entry name" value="Hsc70 cochaperone (SGT), putative"/>
    <property type="match status" value="1"/>
</dbReference>
<dbReference type="InterPro" id="IPR019734">
    <property type="entry name" value="TPR_rpt"/>
</dbReference>
<proteinExistence type="inferred from homology"/>
<feature type="domain" description="SGTA homodimerisation" evidence="6">
    <location>
        <begin position="4"/>
        <end position="68"/>
    </location>
</feature>
<feature type="region of interest" description="Disordered" evidence="5">
    <location>
        <begin position="75"/>
        <end position="118"/>
    </location>
</feature>
<dbReference type="GO" id="GO:0006620">
    <property type="term" value="P:post-translational protein targeting to endoplasmic reticulum membrane"/>
    <property type="evidence" value="ECO:0007669"/>
    <property type="project" value="TreeGrafter"/>
</dbReference>
<dbReference type="Gene3D" id="1.25.40.10">
    <property type="entry name" value="Tetratricopeptide repeat domain"/>
    <property type="match status" value="1"/>
</dbReference>
<dbReference type="Pfam" id="PF13181">
    <property type="entry name" value="TPR_8"/>
    <property type="match status" value="1"/>
</dbReference>
<dbReference type="InterPro" id="IPR011990">
    <property type="entry name" value="TPR-like_helical_dom_sf"/>
</dbReference>
<keyword evidence="2" id="KW-0677">Repeat</keyword>
<dbReference type="PANTHER" id="PTHR45831">
    <property type="entry name" value="LD24721P"/>
    <property type="match status" value="1"/>
</dbReference>
<feature type="compositionally biased region" description="Gly residues" evidence="5">
    <location>
        <begin position="240"/>
        <end position="253"/>
    </location>
</feature>
<evidence type="ECO:0000256" key="4">
    <source>
        <dbReference type="PROSITE-ProRule" id="PRU00339"/>
    </source>
</evidence>
<dbReference type="PROSITE" id="PS50005">
    <property type="entry name" value="TPR"/>
    <property type="match status" value="1"/>
</dbReference>
<dbReference type="AlphaFoldDB" id="A0A9P8II90"/>
<organism evidence="7 8">
    <name type="scientific">Trichoglossum hirsutum</name>
    <dbReference type="NCBI Taxonomy" id="265104"/>
    <lineage>
        <taxon>Eukaryota</taxon>
        <taxon>Fungi</taxon>
        <taxon>Dikarya</taxon>
        <taxon>Ascomycota</taxon>
        <taxon>Pezizomycotina</taxon>
        <taxon>Geoglossomycetes</taxon>
        <taxon>Geoglossales</taxon>
        <taxon>Geoglossaceae</taxon>
        <taxon>Trichoglossum</taxon>
    </lineage>
</organism>
<evidence type="ECO:0000256" key="2">
    <source>
        <dbReference type="ARBA" id="ARBA00022737"/>
    </source>
</evidence>
<feature type="region of interest" description="Disordered" evidence="5">
    <location>
        <begin position="229"/>
        <end position="254"/>
    </location>
</feature>
<dbReference type="Gene3D" id="1.20.5.420">
    <property type="entry name" value="Immunoglobulin FC, subunit C"/>
    <property type="match status" value="1"/>
</dbReference>
<dbReference type="GO" id="GO:0016020">
    <property type="term" value="C:membrane"/>
    <property type="evidence" value="ECO:0007669"/>
    <property type="project" value="TreeGrafter"/>
</dbReference>
<dbReference type="GO" id="GO:0060090">
    <property type="term" value="F:molecular adaptor activity"/>
    <property type="evidence" value="ECO:0007669"/>
    <property type="project" value="TreeGrafter"/>
</dbReference>
<evidence type="ECO:0000259" key="6">
    <source>
        <dbReference type="Pfam" id="PF16546"/>
    </source>
</evidence>
<feature type="repeat" description="TPR" evidence="4">
    <location>
        <begin position="108"/>
        <end position="141"/>
    </location>
</feature>
<evidence type="ECO:0000313" key="8">
    <source>
        <dbReference type="Proteomes" id="UP000750711"/>
    </source>
</evidence>
<evidence type="ECO:0000256" key="1">
    <source>
        <dbReference type="ARBA" id="ARBA00008175"/>
    </source>
</evidence>
<comment type="similarity">
    <text evidence="1">Belongs to the SGT family.</text>
</comment>
<dbReference type="InterPro" id="IPR047150">
    <property type="entry name" value="SGT"/>
</dbReference>
<reference evidence="7" key="1">
    <citation type="submission" date="2021-03" db="EMBL/GenBank/DDBJ databases">
        <title>Comparative genomics and phylogenomic investigation of the class Geoglossomycetes provide insights into ecological specialization and systematics.</title>
        <authorList>
            <person name="Melie T."/>
            <person name="Pirro S."/>
            <person name="Miller A.N."/>
            <person name="Quandt A."/>
        </authorList>
    </citation>
    <scope>NUCLEOTIDE SEQUENCE</scope>
    <source>
        <strain evidence="7">CAQ_001_2017</strain>
    </source>
</reference>
<sequence>MVKSKKRLALAIIDFLSTCANDGTFPSDEKESIEIAQSCIAESFGVDPSDKAAVGDALGGTNLLSIYGVYEKLKGRGPKPAPQKSGDTPAPAAAAPPAVPTPEQKQEADSLKSQGNTAMGKKDYPAAISFYTKALELVPENPIYLSNRAAAYSASSKHEQAMTDAQAAVEVDPKYTKAWSRLGLAKFALGDAKGSMEAYQKGIDYEGNGGSEAMRKGYETAKKRVEEEASFDDLDDAGTARGGGNATGGGPGGMPDLSGLASMLGGGAGGAGGGAGGGPDFNNLMNHPMFNSAAQTLMNNPQLMSSLMNNPRLREMAESFGSAGGRGSGMPDIASLMSDPSIAEM</sequence>
<dbReference type="InterPro" id="IPR032374">
    <property type="entry name" value="SGTA_dimer"/>
</dbReference>
<keyword evidence="3 4" id="KW-0802">TPR repeat</keyword>